<evidence type="ECO:0000313" key="3">
    <source>
        <dbReference type="Proteomes" id="UP001367676"/>
    </source>
</evidence>
<keyword evidence="3" id="KW-1185">Reference proteome</keyword>
<feature type="region of interest" description="Disordered" evidence="1">
    <location>
        <begin position="778"/>
        <end position="798"/>
    </location>
</feature>
<evidence type="ECO:0000256" key="1">
    <source>
        <dbReference type="SAM" id="MobiDB-lite"/>
    </source>
</evidence>
<feature type="region of interest" description="Disordered" evidence="1">
    <location>
        <begin position="676"/>
        <end position="703"/>
    </location>
</feature>
<evidence type="ECO:0000313" key="2">
    <source>
        <dbReference type="EMBL" id="KAK7574343.1"/>
    </source>
</evidence>
<feature type="compositionally biased region" description="Low complexity" evidence="1">
    <location>
        <begin position="1150"/>
        <end position="1162"/>
    </location>
</feature>
<name>A0AAN9T5M7_9HEMI</name>
<feature type="compositionally biased region" description="Basic and acidic residues" evidence="1">
    <location>
        <begin position="689"/>
        <end position="703"/>
    </location>
</feature>
<proteinExistence type="predicted"/>
<accession>A0AAN9T5M7</accession>
<feature type="compositionally biased region" description="Polar residues" evidence="1">
    <location>
        <begin position="1137"/>
        <end position="1147"/>
    </location>
</feature>
<comment type="caution">
    <text evidence="2">The sequence shown here is derived from an EMBL/GenBank/DDBJ whole genome shotgun (WGS) entry which is preliminary data.</text>
</comment>
<dbReference type="EMBL" id="JBBCAQ010000037">
    <property type="protein sequence ID" value="KAK7574343.1"/>
    <property type="molecule type" value="Genomic_DNA"/>
</dbReference>
<feature type="compositionally biased region" description="Low complexity" evidence="1">
    <location>
        <begin position="974"/>
        <end position="1033"/>
    </location>
</feature>
<feature type="region of interest" description="Disordered" evidence="1">
    <location>
        <begin position="1136"/>
        <end position="1190"/>
    </location>
</feature>
<feature type="compositionally biased region" description="Pro residues" evidence="1">
    <location>
        <begin position="1067"/>
        <end position="1076"/>
    </location>
</feature>
<gene>
    <name evidence="2" type="ORF">V9T40_011534</name>
</gene>
<feature type="compositionally biased region" description="Polar residues" evidence="1">
    <location>
        <begin position="1091"/>
        <end position="1100"/>
    </location>
</feature>
<dbReference type="AlphaFoldDB" id="A0AAN9T5M7"/>
<feature type="compositionally biased region" description="Basic and acidic residues" evidence="1">
    <location>
        <begin position="327"/>
        <end position="345"/>
    </location>
</feature>
<reference evidence="2 3" key="1">
    <citation type="submission" date="2024-03" db="EMBL/GenBank/DDBJ databases">
        <title>Adaptation during the transition from Ophiocordyceps entomopathogen to insect associate is accompanied by gene loss and intensified selection.</title>
        <authorList>
            <person name="Ward C.M."/>
            <person name="Onetto C.A."/>
            <person name="Borneman A.R."/>
        </authorList>
    </citation>
    <scope>NUCLEOTIDE SEQUENCE [LARGE SCALE GENOMIC DNA]</scope>
    <source>
        <strain evidence="2">AWRI1</strain>
        <tissue evidence="2">Single Adult Female</tissue>
    </source>
</reference>
<sequence>MRRNLMMVPQLTLIIHPSINTHGYVSSGNNCFVFAFDRSRLIKFFKDLVSNPDSVWPLILIVTINPDNAISMNNHLHVCYSFNVPPEKNKNRLLANEVPISFACLLSVSITLIRPITDLCMVFNANELFQFAEAAAYKNVPIYFYPLGTNSLSVLEEPGKPLNFHDFENIFNRKLDLKSALEIRKNIQVIGPVTDVSYPSDVKTKKNDGKKLNLAGHLSVRPVSSEAVADLLAKGSNVVLPNGDNGYLSITLAPQSNWCSRDDFGVSWKTQNDNSASCGAIRVPIVVKSNQMFYSKRGTNFMTVFKTELEESSQKNKSSVSSNPFHNDVKEKPADEVQSDSEYHDVSNAQNEFPETVTEDQTTKTADVSSKSAPQNESSEEAPKSDEDEPLSARQLSSFLNQFKDEMKEQIVGMVEETVKKYSGKDRAEGASGSKKEAEKRSVINVTDCVKSEADDSDLPKLLSTLSQIEEQLSCIENADNSDMASTKPHGYMHSYGFHGHHRRGRDFSSVAKRATLSILKKRVKGSVVELESNLFAISKAGFKLKMSRNVSQSFRFVLFKSGKYRNSKFEVDFTPTIVPNGGIECCVKPAVMVELKRTGKFRCYLKILRNGKVCGHPLCITVRVKRFNANSDQVDSAEEALPCYSGPRGNGFGGFEPTSSANVDVDEGISVFQEYPSSASSDSEDGEAPTRENDNDEGIDTKLDVPCSAFEKLSINEKRMFSVSDEDSDSSVSLLLDENEVREIVDKEFDSVKIPPCFIPNADMTKEPMSIRVKRKLNSTRKKKLDTPTAAPPKNPTKKKDWWELVLCEQAKNTAINSATGNSHNIPHVYNRLPSEVAPPRFHFYPEELPCSLYVKEPKSTGNSASKPETAAKGAYEPLYPILDDRFEAAEKACRFEAADKASNPATTSFTTQSPVAILPEKVFEMTSNVFKSVMNSMKQPTDVKENMQKNIDETLWSISRSVFGASSPSSKPSEQPGAAPPAASSAAASPPCAPAPTFSAAPSAPAEPPVMATTAAPAPNPQVNQPQPEQQSWPTCAFQVPKATSSAAQPGPSTDVPIFAFPDPRFAPPPPFAPPTNRFAFNIPPPPQSTTIGTNTPNVASTSNASSFYDFSDFLGAPANIGLGPVEQTKFEGYANTQMPGSATANVPEPKAAAPPTEKPTSVHTPASPRQTPPKPKRSDLIDGEEYNRLEPDVRQKILQLNEMGFSNDSYNLFLIRKYPQDMDKVVESLVNYNDF</sequence>
<dbReference type="Proteomes" id="UP001367676">
    <property type="component" value="Unassembled WGS sequence"/>
</dbReference>
<feature type="compositionally biased region" description="Polar residues" evidence="1">
    <location>
        <begin position="1044"/>
        <end position="1054"/>
    </location>
</feature>
<protein>
    <submittedName>
        <fullName evidence="2">Uncharacterized protein</fullName>
    </submittedName>
</protein>
<organism evidence="2 3">
    <name type="scientific">Parthenolecanium corni</name>
    <dbReference type="NCBI Taxonomy" id="536013"/>
    <lineage>
        <taxon>Eukaryota</taxon>
        <taxon>Metazoa</taxon>
        <taxon>Ecdysozoa</taxon>
        <taxon>Arthropoda</taxon>
        <taxon>Hexapoda</taxon>
        <taxon>Insecta</taxon>
        <taxon>Pterygota</taxon>
        <taxon>Neoptera</taxon>
        <taxon>Paraneoptera</taxon>
        <taxon>Hemiptera</taxon>
        <taxon>Sternorrhyncha</taxon>
        <taxon>Coccoidea</taxon>
        <taxon>Coccidae</taxon>
        <taxon>Parthenolecanium</taxon>
    </lineage>
</organism>
<feature type="region of interest" description="Disordered" evidence="1">
    <location>
        <begin position="312"/>
        <end position="391"/>
    </location>
</feature>
<feature type="region of interest" description="Disordered" evidence="1">
    <location>
        <begin position="965"/>
        <end position="1100"/>
    </location>
</feature>
<feature type="compositionally biased region" description="Polar residues" evidence="1">
    <location>
        <begin position="347"/>
        <end position="377"/>
    </location>
</feature>
<dbReference type="Gene3D" id="1.10.8.10">
    <property type="entry name" value="DNA helicase RuvA subunit, C-terminal domain"/>
    <property type="match status" value="1"/>
</dbReference>
<feature type="compositionally biased region" description="Basic and acidic residues" evidence="1">
    <location>
        <begin position="1179"/>
        <end position="1190"/>
    </location>
</feature>
<feature type="region of interest" description="Disordered" evidence="1">
    <location>
        <begin position="423"/>
        <end position="442"/>
    </location>
</feature>